<evidence type="ECO:0000313" key="2">
    <source>
        <dbReference type="EMBL" id="KAJ7756070.1"/>
    </source>
</evidence>
<name>A0AAD7NE80_9AGAR</name>
<protein>
    <submittedName>
        <fullName evidence="2">Uncharacterized protein</fullName>
    </submittedName>
</protein>
<comment type="caution">
    <text evidence="2">The sequence shown here is derived from an EMBL/GenBank/DDBJ whole genome shotgun (WGS) entry which is preliminary data.</text>
</comment>
<reference evidence="2" key="1">
    <citation type="submission" date="2023-03" db="EMBL/GenBank/DDBJ databases">
        <title>Massive genome expansion in bonnet fungi (Mycena s.s.) driven by repeated elements and novel gene families across ecological guilds.</title>
        <authorList>
            <consortium name="Lawrence Berkeley National Laboratory"/>
            <person name="Harder C.B."/>
            <person name="Miyauchi S."/>
            <person name="Viragh M."/>
            <person name="Kuo A."/>
            <person name="Thoen E."/>
            <person name="Andreopoulos B."/>
            <person name="Lu D."/>
            <person name="Skrede I."/>
            <person name="Drula E."/>
            <person name="Henrissat B."/>
            <person name="Morin E."/>
            <person name="Kohler A."/>
            <person name="Barry K."/>
            <person name="LaButti K."/>
            <person name="Morin E."/>
            <person name="Salamov A."/>
            <person name="Lipzen A."/>
            <person name="Mereny Z."/>
            <person name="Hegedus B."/>
            <person name="Baldrian P."/>
            <person name="Stursova M."/>
            <person name="Weitz H."/>
            <person name="Taylor A."/>
            <person name="Grigoriev I.V."/>
            <person name="Nagy L.G."/>
            <person name="Martin F."/>
            <person name="Kauserud H."/>
        </authorList>
    </citation>
    <scope>NUCLEOTIDE SEQUENCE</scope>
    <source>
        <strain evidence="2">CBHHK188m</strain>
    </source>
</reference>
<dbReference type="Proteomes" id="UP001215280">
    <property type="component" value="Unassembled WGS sequence"/>
</dbReference>
<proteinExistence type="predicted"/>
<feature type="compositionally biased region" description="Pro residues" evidence="1">
    <location>
        <begin position="48"/>
        <end position="74"/>
    </location>
</feature>
<evidence type="ECO:0000256" key="1">
    <source>
        <dbReference type="SAM" id="MobiDB-lite"/>
    </source>
</evidence>
<feature type="region of interest" description="Disordered" evidence="1">
    <location>
        <begin position="46"/>
        <end position="109"/>
    </location>
</feature>
<dbReference type="EMBL" id="JARJLG010000062">
    <property type="protein sequence ID" value="KAJ7756070.1"/>
    <property type="molecule type" value="Genomic_DNA"/>
</dbReference>
<accession>A0AAD7NE80</accession>
<keyword evidence="3" id="KW-1185">Reference proteome</keyword>
<feature type="compositionally biased region" description="Basic residues" evidence="1">
    <location>
        <begin position="79"/>
        <end position="92"/>
    </location>
</feature>
<evidence type="ECO:0000313" key="3">
    <source>
        <dbReference type="Proteomes" id="UP001215280"/>
    </source>
</evidence>
<dbReference type="AlphaFoldDB" id="A0AAD7NE80"/>
<gene>
    <name evidence="2" type="ORF">DFH07DRAFT_483120</name>
</gene>
<sequence length="188" mass="21054">MPILFILGQTPCCWLCGPSNSHSLHPQPHNPLLICRGVSVHPKYSARPIPPRNHPHLPPPPSPCTHFTPPPDPLGPGSHQHRWQRGRRRPRRGDRPSCCGESSRTAQPHSDPCMVIESVYIQLQNCFYSWNSYSESATISAATGMQSAHGLLRAEAITKLFLFVELLQRQFRLPRTCMSTQGLLRAEA</sequence>
<organism evidence="2 3">
    <name type="scientific">Mycena maculata</name>
    <dbReference type="NCBI Taxonomy" id="230809"/>
    <lineage>
        <taxon>Eukaryota</taxon>
        <taxon>Fungi</taxon>
        <taxon>Dikarya</taxon>
        <taxon>Basidiomycota</taxon>
        <taxon>Agaricomycotina</taxon>
        <taxon>Agaricomycetes</taxon>
        <taxon>Agaricomycetidae</taxon>
        <taxon>Agaricales</taxon>
        <taxon>Marasmiineae</taxon>
        <taxon>Mycenaceae</taxon>
        <taxon>Mycena</taxon>
    </lineage>
</organism>